<keyword evidence="1" id="KW-0175">Coiled coil</keyword>
<dbReference type="PROSITE" id="PS51257">
    <property type="entry name" value="PROKAR_LIPOPROTEIN"/>
    <property type="match status" value="1"/>
</dbReference>
<evidence type="ECO:0000313" key="2">
    <source>
        <dbReference type="EMBL" id="KJJ87987.1"/>
    </source>
</evidence>
<reference evidence="2 3" key="1">
    <citation type="journal article" date="2015" name="BMC Genomics">
        <title>Comparative genome analysis of Prevotella intermedia strain isolated from infected root canal reveals features related to pathogenicity and adaptation.</title>
        <authorList>
            <person name="Ruan Y."/>
            <person name="Shen L."/>
            <person name="Zou Y."/>
            <person name="Qi Z."/>
            <person name="Yin J."/>
            <person name="Jiang J."/>
            <person name="Guo L."/>
            <person name="He L."/>
            <person name="Chen Z."/>
            <person name="Tang Z."/>
            <person name="Qin S."/>
        </authorList>
    </citation>
    <scope>NUCLEOTIDE SEQUENCE [LARGE SCALE GENOMIC DNA]</scope>
    <source>
        <strain evidence="2 3">ZT</strain>
    </source>
</reference>
<sequence length="202" mass="23794">MKKVIGFILCMMVLGACSRTQEEKANLLIKEDIQKVLVKPDTYEPIETKLDSAFAPYETPECMENILECVQLFMEFKRYEEKIKDAKSMMTLYEDNLGSPYFKNEYNEHKAEYKEATNKKNEIERRLKRSGKKIKELVNAKREFIGYKTMHHYRADNNEGNTFLRTGFYLFDKDINTILVSFSEGEFELIQEAFEELGVIEE</sequence>
<organism evidence="2 3">
    <name type="scientific">Prevotella intermedia ZT</name>
    <dbReference type="NCBI Taxonomy" id="1347790"/>
    <lineage>
        <taxon>Bacteria</taxon>
        <taxon>Pseudomonadati</taxon>
        <taxon>Bacteroidota</taxon>
        <taxon>Bacteroidia</taxon>
        <taxon>Bacteroidales</taxon>
        <taxon>Prevotellaceae</taxon>
        <taxon>Prevotella</taxon>
    </lineage>
</organism>
<gene>
    <name evidence="2" type="ORF">M573_102101</name>
</gene>
<name>A0AAP0V7Z2_PREIN</name>
<comment type="caution">
    <text evidence="2">The sequence shown here is derived from an EMBL/GenBank/DDBJ whole genome shotgun (WGS) entry which is preliminary data.</text>
</comment>
<dbReference type="EMBL" id="ATMK01000002">
    <property type="protein sequence ID" value="KJJ87987.1"/>
    <property type="molecule type" value="Genomic_DNA"/>
</dbReference>
<accession>A0AAP0V7Z2</accession>
<protein>
    <recommendedName>
        <fullName evidence="4">Lipoprotein</fullName>
    </recommendedName>
</protein>
<dbReference type="RefSeq" id="WP_045166710.1">
    <property type="nucleotide sequence ID" value="NZ_ATMK01000002.1"/>
</dbReference>
<proteinExistence type="predicted"/>
<evidence type="ECO:0000256" key="1">
    <source>
        <dbReference type="SAM" id="Coils"/>
    </source>
</evidence>
<evidence type="ECO:0000313" key="3">
    <source>
        <dbReference type="Proteomes" id="UP000032541"/>
    </source>
</evidence>
<dbReference type="AlphaFoldDB" id="A0AAP0V7Z2"/>
<dbReference type="Proteomes" id="UP000032541">
    <property type="component" value="Unassembled WGS sequence"/>
</dbReference>
<feature type="coiled-coil region" evidence="1">
    <location>
        <begin position="76"/>
        <end position="140"/>
    </location>
</feature>
<evidence type="ECO:0008006" key="4">
    <source>
        <dbReference type="Google" id="ProtNLM"/>
    </source>
</evidence>